<dbReference type="Pfam" id="PF00020">
    <property type="entry name" value="TNFR_c6"/>
    <property type="match status" value="1"/>
</dbReference>
<dbReference type="Ensembl" id="ENSAMXT00005018093.1">
    <property type="protein sequence ID" value="ENSAMXP00005016398.1"/>
    <property type="gene ID" value="ENSAMXG00005008556.1"/>
</dbReference>
<feature type="domain" description="TNFR-Cys" evidence="10">
    <location>
        <begin position="54"/>
        <end position="96"/>
    </location>
</feature>
<dbReference type="GO" id="GO:0006915">
    <property type="term" value="P:apoptotic process"/>
    <property type="evidence" value="ECO:0007669"/>
    <property type="project" value="UniProtKB-KW"/>
</dbReference>
<accession>A0A8B9HPY9</accession>
<gene>
    <name evidence="11" type="primary">TNFRSF1A</name>
    <name evidence="11" type="ORF">AMEX_G16676</name>
</gene>
<keyword evidence="1" id="KW-0053">Apoptosis</keyword>
<comment type="caution">
    <text evidence="6">Lacks conserved residue(s) required for the propagation of feature annotation.</text>
</comment>
<evidence type="ECO:0000256" key="4">
    <source>
        <dbReference type="ARBA" id="ARBA00023157"/>
    </source>
</evidence>
<dbReference type="EMBL" id="JAICCE010000013">
    <property type="protein sequence ID" value="KAG9269625.1"/>
    <property type="molecule type" value="Genomic_DNA"/>
</dbReference>
<proteinExistence type="predicted"/>
<dbReference type="GO" id="GO:0005886">
    <property type="term" value="C:plasma membrane"/>
    <property type="evidence" value="ECO:0007669"/>
    <property type="project" value="TreeGrafter"/>
</dbReference>
<dbReference type="InterPro" id="IPR011029">
    <property type="entry name" value="DEATH-like_dom_sf"/>
</dbReference>
<evidence type="ECO:0000259" key="9">
    <source>
        <dbReference type="PROSITE" id="PS50017"/>
    </source>
</evidence>
<protein>
    <submittedName>
        <fullName evidence="12">TNF receptor superfamily member 1A</fullName>
    </submittedName>
    <submittedName>
        <fullName evidence="11">Tumor necrosis factor receptor superfamily member 1A-like isoform X1</fullName>
    </submittedName>
</protein>
<name>A0A8B9HPY9_ASTMX</name>
<reference evidence="12" key="2">
    <citation type="submission" date="2025-05" db="UniProtKB">
        <authorList>
            <consortium name="Ensembl"/>
        </authorList>
    </citation>
    <scope>IDENTIFICATION</scope>
</reference>
<evidence type="ECO:0000256" key="1">
    <source>
        <dbReference type="ARBA" id="ARBA00022703"/>
    </source>
</evidence>
<evidence type="ECO:0000313" key="14">
    <source>
        <dbReference type="Proteomes" id="UP000752171"/>
    </source>
</evidence>
<dbReference type="OMA" id="GVFWVQV"/>
<dbReference type="Pfam" id="PF00531">
    <property type="entry name" value="Death"/>
    <property type="match status" value="1"/>
</dbReference>
<dbReference type="SMART" id="SM00208">
    <property type="entry name" value="TNFR"/>
    <property type="match status" value="1"/>
</dbReference>
<evidence type="ECO:0000256" key="2">
    <source>
        <dbReference type="ARBA" id="ARBA00022729"/>
    </source>
</evidence>
<dbReference type="InterPro" id="IPR000488">
    <property type="entry name" value="Death_dom"/>
</dbReference>
<evidence type="ECO:0000256" key="3">
    <source>
        <dbReference type="ARBA" id="ARBA00022737"/>
    </source>
</evidence>
<dbReference type="PROSITE" id="PS50017">
    <property type="entry name" value="DEATH_DOMAIN"/>
    <property type="match status" value="1"/>
</dbReference>
<keyword evidence="7" id="KW-0812">Transmembrane</keyword>
<keyword evidence="2 8" id="KW-0732">Signal</keyword>
<dbReference type="InterPro" id="IPR001368">
    <property type="entry name" value="TNFR/NGFR_Cys_rich_reg"/>
</dbReference>
<dbReference type="Proteomes" id="UP000694621">
    <property type="component" value="Unplaced"/>
</dbReference>
<evidence type="ECO:0000259" key="10">
    <source>
        <dbReference type="PROSITE" id="PS50050"/>
    </source>
</evidence>
<dbReference type="PANTHER" id="PTHR47220">
    <property type="entry name" value="TUMOR NECROSIS FACTOR RECEPTOR SUPERFAMILY MEMBER 25"/>
    <property type="match status" value="1"/>
</dbReference>
<evidence type="ECO:0000313" key="13">
    <source>
        <dbReference type="Proteomes" id="UP000694621"/>
    </source>
</evidence>
<keyword evidence="7" id="KW-0472">Membrane</keyword>
<dbReference type="Gene3D" id="1.10.533.10">
    <property type="entry name" value="Death Domain, Fas"/>
    <property type="match status" value="1"/>
</dbReference>
<evidence type="ECO:0000256" key="5">
    <source>
        <dbReference type="ARBA" id="ARBA00023180"/>
    </source>
</evidence>
<evidence type="ECO:0000256" key="6">
    <source>
        <dbReference type="PROSITE-ProRule" id="PRU00206"/>
    </source>
</evidence>
<evidence type="ECO:0000256" key="8">
    <source>
        <dbReference type="SAM" id="SignalP"/>
    </source>
</evidence>
<dbReference type="SUPFAM" id="SSF57586">
    <property type="entry name" value="TNF receptor-like"/>
    <property type="match status" value="2"/>
</dbReference>
<dbReference type="PANTHER" id="PTHR47220:SF1">
    <property type="entry name" value="TUMOR NECROSIS FACTOR RECEPTOR SUPERFAMILY MEMBER 25"/>
    <property type="match status" value="1"/>
</dbReference>
<feature type="disulfide bond" evidence="6">
    <location>
        <begin position="55"/>
        <end position="70"/>
    </location>
</feature>
<dbReference type="InterPro" id="IPR022329">
    <property type="entry name" value="TNFR_25"/>
</dbReference>
<organism evidence="12 13">
    <name type="scientific">Astyanax mexicanus</name>
    <name type="common">Blind cave fish</name>
    <name type="synonym">Astyanax fasciatus mexicanus</name>
    <dbReference type="NCBI Taxonomy" id="7994"/>
    <lineage>
        <taxon>Eukaryota</taxon>
        <taxon>Metazoa</taxon>
        <taxon>Chordata</taxon>
        <taxon>Craniata</taxon>
        <taxon>Vertebrata</taxon>
        <taxon>Euteleostomi</taxon>
        <taxon>Actinopterygii</taxon>
        <taxon>Neopterygii</taxon>
        <taxon>Teleostei</taxon>
        <taxon>Ostariophysi</taxon>
        <taxon>Characiformes</taxon>
        <taxon>Characoidei</taxon>
        <taxon>Acestrorhamphidae</taxon>
        <taxon>Acestrorhamphinae</taxon>
        <taxon>Astyanax</taxon>
    </lineage>
</organism>
<feature type="domain" description="Death" evidence="9">
    <location>
        <begin position="250"/>
        <end position="333"/>
    </location>
</feature>
<evidence type="ECO:0000313" key="12">
    <source>
        <dbReference type="Ensembl" id="ENSAMXP00005016398.1"/>
    </source>
</evidence>
<keyword evidence="11" id="KW-0675">Receptor</keyword>
<dbReference type="SUPFAM" id="SSF47986">
    <property type="entry name" value="DEATH domain"/>
    <property type="match status" value="1"/>
</dbReference>
<dbReference type="Proteomes" id="UP000752171">
    <property type="component" value="Unassembled WGS sequence"/>
</dbReference>
<reference evidence="11 14" key="1">
    <citation type="submission" date="2021-07" db="EMBL/GenBank/DDBJ databases">
        <authorList>
            <person name="Imarazene B."/>
            <person name="Zahm M."/>
            <person name="Klopp C."/>
            <person name="Cabau C."/>
            <person name="Beille S."/>
            <person name="Jouanno E."/>
            <person name="Castinel A."/>
            <person name="Lluch J."/>
            <person name="Gil L."/>
            <person name="Kuchtly C."/>
            <person name="Lopez Roques C."/>
            <person name="Donnadieu C."/>
            <person name="Parrinello H."/>
            <person name="Journot L."/>
            <person name="Du K."/>
            <person name="Schartl M."/>
            <person name="Retaux S."/>
            <person name="Guiguen Y."/>
        </authorList>
    </citation>
    <scope>NUCLEOTIDE SEQUENCE [LARGE SCALE GENOMIC DNA]</scope>
    <source>
        <strain evidence="11">Pach_M1</strain>
        <tissue evidence="11">Testis</tissue>
    </source>
</reference>
<feature type="transmembrane region" description="Helical" evidence="7">
    <location>
        <begin position="172"/>
        <end position="195"/>
    </location>
</feature>
<keyword evidence="4 6" id="KW-1015">Disulfide bond</keyword>
<dbReference type="AlphaFoldDB" id="A0A8B9HPY9"/>
<dbReference type="Gene3D" id="2.10.50.10">
    <property type="entry name" value="Tumor Necrosis Factor Receptor, subunit A, domain 2"/>
    <property type="match status" value="1"/>
</dbReference>
<keyword evidence="7" id="KW-1133">Transmembrane helix</keyword>
<evidence type="ECO:0000256" key="7">
    <source>
        <dbReference type="SAM" id="Phobius"/>
    </source>
</evidence>
<feature type="signal peptide" evidence="8">
    <location>
        <begin position="1"/>
        <end position="20"/>
    </location>
</feature>
<keyword evidence="5" id="KW-0325">Glycoprotein</keyword>
<feature type="chain" id="PRO_5044668976" evidence="8">
    <location>
        <begin position="21"/>
        <end position="339"/>
    </location>
</feature>
<sequence length="339" mass="39066">MFKMTVSAVFLFLVLPLTLAAQCQPKDGELISKRCPAGYFKKQKCSENHFLCKKCIRGTYTKIENEATECLWCTPCDLGLNQIVTKNCTSQNNRECGCGNGFYREPDRISIFRCVNCIKCKNCSTCPECKDMCISCKHGQYKQDGKCQSCANNYCANEDCKSFCTKEPPGDWIQVLLIVLPVLLLLLFVSFLVCWTCRKRKRWIWKDQKKVIPRNVHIPVQPGGPVPTLLHFSDLEDDPHTKGPKDPWSALVLYTIIKEVPVRRWKEFLRLLAISDDQMERVEMEAGPCSYMEQQYQMLRLWSQRNGAEMENIYSTLHCMDLSGCAQDLREKLLHLEEV</sequence>
<dbReference type="OrthoDB" id="9940478at2759"/>
<feature type="repeat" description="TNFR-Cys" evidence="6">
    <location>
        <begin position="54"/>
        <end position="96"/>
    </location>
</feature>
<dbReference type="PROSITE" id="PS50050">
    <property type="entry name" value="TNFR_NGFR_2"/>
    <property type="match status" value="1"/>
</dbReference>
<keyword evidence="3" id="KW-0677">Repeat</keyword>
<evidence type="ECO:0000313" key="11">
    <source>
        <dbReference type="EMBL" id="KAG9269625.1"/>
    </source>
</evidence>
<dbReference type="GO" id="GO:0007165">
    <property type="term" value="P:signal transduction"/>
    <property type="evidence" value="ECO:0007669"/>
    <property type="project" value="InterPro"/>
</dbReference>